<keyword evidence="9" id="KW-0675">Receptor</keyword>
<dbReference type="InterPro" id="IPR037066">
    <property type="entry name" value="Plug_dom_sf"/>
</dbReference>
<dbReference type="EMBL" id="AYET01000005">
    <property type="protein sequence ID" value="ESK47610.1"/>
    <property type="molecule type" value="Genomic_DNA"/>
</dbReference>
<feature type="domain" description="TonB-dependent receptor plug" evidence="15">
    <location>
        <begin position="55"/>
        <end position="160"/>
    </location>
</feature>
<comment type="caution">
    <text evidence="16">The sequence shown here is derived from an EMBL/GenBank/DDBJ whole genome shotgun (WGS) entry which is preliminary data.</text>
</comment>
<evidence type="ECO:0000256" key="12">
    <source>
        <dbReference type="PROSITE-ProRule" id="PRU10143"/>
    </source>
</evidence>
<accession>V2UG51</accession>
<evidence type="ECO:0000256" key="3">
    <source>
        <dbReference type="ARBA" id="ARBA00022448"/>
    </source>
</evidence>
<evidence type="ECO:0000259" key="14">
    <source>
        <dbReference type="Pfam" id="PF00593"/>
    </source>
</evidence>
<keyword evidence="3 11" id="KW-0813">Transport</keyword>
<dbReference type="Gene3D" id="2.40.170.20">
    <property type="entry name" value="TonB-dependent receptor, beta-barrel domain"/>
    <property type="match status" value="1"/>
</dbReference>
<organism evidence="16 17">
    <name type="scientific">Acinetobacter indicus CIP 110367</name>
    <dbReference type="NCBI Taxonomy" id="1341679"/>
    <lineage>
        <taxon>Bacteria</taxon>
        <taxon>Pseudomonadati</taxon>
        <taxon>Pseudomonadota</taxon>
        <taxon>Gammaproteobacteria</taxon>
        <taxon>Moraxellales</taxon>
        <taxon>Moraxellaceae</taxon>
        <taxon>Acinetobacter</taxon>
    </lineage>
</organism>
<dbReference type="SUPFAM" id="SSF56935">
    <property type="entry name" value="Porins"/>
    <property type="match status" value="1"/>
</dbReference>
<evidence type="ECO:0000256" key="11">
    <source>
        <dbReference type="PROSITE-ProRule" id="PRU01360"/>
    </source>
</evidence>
<proteinExistence type="inferred from homology"/>
<dbReference type="RefSeq" id="WP_016658651.1">
    <property type="nucleotide sequence ID" value="NZ_BBSF01000032.1"/>
</dbReference>
<keyword evidence="17" id="KW-1185">Reference proteome</keyword>
<dbReference type="PROSITE" id="PS00430">
    <property type="entry name" value="TONB_DEPENDENT_REC_1"/>
    <property type="match status" value="1"/>
</dbReference>
<name>V2UG51_9GAMM</name>
<keyword evidence="7 12" id="KW-0798">TonB box</keyword>
<gene>
    <name evidence="16" type="ORF">P253_02225</name>
</gene>
<feature type="domain" description="TonB-dependent receptor-like beta-barrel" evidence="14">
    <location>
        <begin position="226"/>
        <end position="595"/>
    </location>
</feature>
<dbReference type="InterPro" id="IPR012910">
    <property type="entry name" value="Plug_dom"/>
</dbReference>
<evidence type="ECO:0000256" key="9">
    <source>
        <dbReference type="ARBA" id="ARBA00023170"/>
    </source>
</evidence>
<dbReference type="Pfam" id="PF07715">
    <property type="entry name" value="Plug"/>
    <property type="match status" value="1"/>
</dbReference>
<evidence type="ECO:0000256" key="5">
    <source>
        <dbReference type="ARBA" id="ARBA00022692"/>
    </source>
</evidence>
<keyword evidence="8 11" id="KW-0472">Membrane</keyword>
<dbReference type="AlphaFoldDB" id="V2UG51"/>
<evidence type="ECO:0000256" key="7">
    <source>
        <dbReference type="ARBA" id="ARBA00023077"/>
    </source>
</evidence>
<dbReference type="Gene3D" id="2.170.130.10">
    <property type="entry name" value="TonB-dependent receptor, plug domain"/>
    <property type="match status" value="1"/>
</dbReference>
<keyword evidence="4 11" id="KW-1134">Transmembrane beta strand</keyword>
<dbReference type="InterPro" id="IPR000531">
    <property type="entry name" value="Beta-barrel_TonB"/>
</dbReference>
<dbReference type="HOGENOM" id="CLU_008287_18_5_6"/>
<dbReference type="InterPro" id="IPR039426">
    <property type="entry name" value="TonB-dep_rcpt-like"/>
</dbReference>
<dbReference type="Proteomes" id="UP000018415">
    <property type="component" value="Unassembled WGS sequence"/>
</dbReference>
<protein>
    <recommendedName>
        <fullName evidence="18">TonB-dependent vitamin B12 receptor</fullName>
    </recommendedName>
</protein>
<dbReference type="PANTHER" id="PTHR30069:SF29">
    <property type="entry name" value="HEMOGLOBIN AND HEMOGLOBIN-HAPTOGLOBIN-BINDING PROTEIN 1-RELATED"/>
    <property type="match status" value="1"/>
</dbReference>
<reference evidence="16 17" key="1">
    <citation type="submission" date="2013-10" db="EMBL/GenBank/DDBJ databases">
        <title>The Genome Sequence of Acinetobacter indicus CIP 110367.</title>
        <authorList>
            <consortium name="The Broad Institute Genomics Platform"/>
            <consortium name="The Broad Institute Genome Sequencing Center for Infectious Disease"/>
            <person name="Cerqueira G."/>
            <person name="Feldgarden M."/>
            <person name="Courvalin P."/>
            <person name="Grillot-Courvalin C."/>
            <person name="Clermont D."/>
            <person name="Rocha E."/>
            <person name="Yoon E.-J."/>
            <person name="Nemec A."/>
            <person name="Young S.K."/>
            <person name="Zeng Q."/>
            <person name="Gargeya S."/>
            <person name="Fitzgerald M."/>
            <person name="Abouelleil A."/>
            <person name="Alvarado L."/>
            <person name="Berlin A.M."/>
            <person name="Chapman S.B."/>
            <person name="Gainer-Dewar J."/>
            <person name="Goldberg J."/>
            <person name="Gnerre S."/>
            <person name="Griggs A."/>
            <person name="Gujja S."/>
            <person name="Hansen M."/>
            <person name="Howarth C."/>
            <person name="Imamovic A."/>
            <person name="Ireland A."/>
            <person name="Larimer J."/>
            <person name="McCowan C."/>
            <person name="Murphy C."/>
            <person name="Pearson M."/>
            <person name="Poon T.W."/>
            <person name="Priest M."/>
            <person name="Roberts A."/>
            <person name="Saif S."/>
            <person name="Shea T."/>
            <person name="Sykes S."/>
            <person name="Wortman J."/>
            <person name="Nusbaum C."/>
            <person name="Birren B."/>
        </authorList>
    </citation>
    <scope>NUCLEOTIDE SEQUENCE [LARGE SCALE GENOMIC DNA]</scope>
    <source>
        <strain evidence="16 17">CIP 110367</strain>
    </source>
</reference>
<feature type="chain" id="PRO_5004711984" description="TonB-dependent vitamin B12 receptor" evidence="13">
    <location>
        <begin position="27"/>
        <end position="626"/>
    </location>
</feature>
<dbReference type="InterPro" id="IPR036942">
    <property type="entry name" value="Beta-barrel_TonB_sf"/>
</dbReference>
<dbReference type="Pfam" id="PF00593">
    <property type="entry name" value="TonB_dep_Rec_b-barrel"/>
    <property type="match status" value="1"/>
</dbReference>
<evidence type="ECO:0000256" key="2">
    <source>
        <dbReference type="ARBA" id="ARBA00008143"/>
    </source>
</evidence>
<evidence type="ECO:0000313" key="16">
    <source>
        <dbReference type="EMBL" id="ESK47610.1"/>
    </source>
</evidence>
<comment type="subcellular location">
    <subcellularLocation>
        <location evidence="1 11">Cell outer membrane</location>
        <topology evidence="1 11">Multi-pass membrane protein</topology>
    </subcellularLocation>
</comment>
<evidence type="ECO:0000256" key="1">
    <source>
        <dbReference type="ARBA" id="ARBA00004571"/>
    </source>
</evidence>
<dbReference type="PATRIC" id="fig|1341679.3.peg.2167"/>
<evidence type="ECO:0008006" key="18">
    <source>
        <dbReference type="Google" id="ProtNLM"/>
    </source>
</evidence>
<evidence type="ECO:0000256" key="10">
    <source>
        <dbReference type="ARBA" id="ARBA00023237"/>
    </source>
</evidence>
<evidence type="ECO:0000256" key="6">
    <source>
        <dbReference type="ARBA" id="ARBA00022729"/>
    </source>
</evidence>
<evidence type="ECO:0000259" key="15">
    <source>
        <dbReference type="Pfam" id="PF07715"/>
    </source>
</evidence>
<dbReference type="GO" id="GO:0044718">
    <property type="term" value="P:siderophore transmembrane transport"/>
    <property type="evidence" value="ECO:0007669"/>
    <property type="project" value="TreeGrafter"/>
</dbReference>
<keyword evidence="10 11" id="KW-0998">Cell outer membrane</keyword>
<feature type="short sequence motif" description="TonB box" evidence="12">
    <location>
        <begin position="41"/>
        <end position="47"/>
    </location>
</feature>
<dbReference type="GO" id="GO:0009279">
    <property type="term" value="C:cell outer membrane"/>
    <property type="evidence" value="ECO:0007669"/>
    <property type="project" value="UniProtKB-SubCell"/>
</dbReference>
<dbReference type="eggNOG" id="COG4206">
    <property type="taxonomic scope" value="Bacteria"/>
</dbReference>
<feature type="signal peptide" evidence="13">
    <location>
        <begin position="1"/>
        <end position="26"/>
    </location>
</feature>
<evidence type="ECO:0000256" key="13">
    <source>
        <dbReference type="SAM" id="SignalP"/>
    </source>
</evidence>
<comment type="similarity">
    <text evidence="2">Belongs to the TonB-dependent receptor family. Hemoglobin/haptoglobin binding protein subfamily.</text>
</comment>
<keyword evidence="5 11" id="KW-0812">Transmembrane</keyword>
<dbReference type="InterPro" id="IPR010916">
    <property type="entry name" value="TonB_box_CS"/>
</dbReference>
<sequence length="626" mass="69161">MSIQFQPTALVGAIALAMGFSTSVFAAESQEQPAVNAALDTLVVTATRSEEKIGNVPARISVIDQKTIESNPILNVSELIQRDPSVYIKQSGGFGQISEIRLRGTNAAHTLVLKDGARLNSQNHYGPLYPTFLDTTDVQQVEILKGPASVQYGTDAIGGVVQLLSKKPEKSGAEITGIYGENQTYKAITKANLVTDNGFYAQVSGQRLETDGTRILDNQNKNQKASFDQKGYGAKVGYENDGLKASISISQNEGVNQFYNWMTGQNDALRFFENRLINSNIAYDIADNLTLAARFSNFIDHQYVQDSEPGPFDTENKEGDVNLRWAFTPQQSILLGSTYLKSDFQSNSIKDKKQDIDSLGYYLQHQYSSEKLNTQVGIRAEDNELFGTHTVGQGAIRYQILPATSIYANVGSAFKAPSLTELYYFSEGFYPTYGNPDLKPEKSISYEIGVDQIITDQLTAYLSAYQTHIKNLIVSDYLGQNKSSFANVEKSEVNGGEIGLKWRNQDLFLSTEYAYADSKNKKTNNNLAYRPKQTFILSTGLENAAYGISASLIARSDIYTDTANKVKAPGYATVDLNMYWNLNPNMKLFSNIQNIGDVNYKIADNFGDGWYVNEGRLASVGVTVKY</sequence>
<evidence type="ECO:0000256" key="8">
    <source>
        <dbReference type="ARBA" id="ARBA00023136"/>
    </source>
</evidence>
<keyword evidence="6 13" id="KW-0732">Signal</keyword>
<dbReference type="PANTHER" id="PTHR30069">
    <property type="entry name" value="TONB-DEPENDENT OUTER MEMBRANE RECEPTOR"/>
    <property type="match status" value="1"/>
</dbReference>
<dbReference type="PROSITE" id="PS52016">
    <property type="entry name" value="TONB_DEPENDENT_REC_3"/>
    <property type="match status" value="1"/>
</dbReference>
<evidence type="ECO:0000256" key="4">
    <source>
        <dbReference type="ARBA" id="ARBA00022452"/>
    </source>
</evidence>
<evidence type="ECO:0000313" key="17">
    <source>
        <dbReference type="Proteomes" id="UP000018415"/>
    </source>
</evidence>
<dbReference type="OrthoDB" id="9764669at2"/>
<dbReference type="CDD" id="cd01347">
    <property type="entry name" value="ligand_gated_channel"/>
    <property type="match status" value="1"/>
</dbReference>
<dbReference type="GO" id="GO:0015344">
    <property type="term" value="F:siderophore uptake transmembrane transporter activity"/>
    <property type="evidence" value="ECO:0007669"/>
    <property type="project" value="TreeGrafter"/>
</dbReference>